<feature type="compositionally biased region" description="Basic and acidic residues" evidence="1">
    <location>
        <begin position="10"/>
        <end position="22"/>
    </location>
</feature>
<evidence type="ECO:0000313" key="2">
    <source>
        <dbReference type="EMBL" id="ACL05267.1"/>
    </source>
</evidence>
<evidence type="ECO:0000313" key="3">
    <source>
        <dbReference type="Proteomes" id="UP000000739"/>
    </source>
</evidence>
<protein>
    <submittedName>
        <fullName evidence="2">Uncharacterized protein</fullName>
    </submittedName>
</protein>
<name>B8FGN7_DESAL</name>
<dbReference type="RefSeq" id="WP_015948324.1">
    <property type="nucleotide sequence ID" value="NC_011768.1"/>
</dbReference>
<dbReference type="AlphaFoldDB" id="B8FGN7"/>
<dbReference type="EMBL" id="CP001322">
    <property type="protein sequence ID" value="ACL05267.1"/>
    <property type="molecule type" value="Genomic_DNA"/>
</dbReference>
<sequence>MAKTQVIQVMEERSPLSKKEQDRRRELEGLVMKNMAAFLEMGAALAEIQRDRLYRSTHRNFEAYVRDVFEIGKSYAHRQIAGYQVVENIRSAMAPDGKNVANWRQILPANEAQVRPLTLLDDPEEQVEAWKHAVKIGEDSKRGKVTARHVAQAVGLRRGVSIAAKIQKVRTCVDKVEICSKKFKEASELLLALVQEEIDSGFQTTSKEAIAAFSQSLSDLVEAA</sequence>
<keyword evidence="3" id="KW-1185">Reference proteome</keyword>
<dbReference type="Proteomes" id="UP000000739">
    <property type="component" value="Chromosome"/>
</dbReference>
<feature type="region of interest" description="Disordered" evidence="1">
    <location>
        <begin position="1"/>
        <end position="22"/>
    </location>
</feature>
<proteinExistence type="predicted"/>
<dbReference type="KEGG" id="dal:Dalk_3579"/>
<evidence type="ECO:0000256" key="1">
    <source>
        <dbReference type="SAM" id="MobiDB-lite"/>
    </source>
</evidence>
<dbReference type="eggNOG" id="COG0270">
    <property type="taxonomic scope" value="Bacteria"/>
</dbReference>
<gene>
    <name evidence="2" type="ordered locus">Dalk_3579</name>
</gene>
<reference evidence="2 3" key="1">
    <citation type="journal article" date="2012" name="Environ. Microbiol.">
        <title>The genome sequence of Desulfatibacillum alkenivorans AK-01: a blueprint for anaerobic alkane oxidation.</title>
        <authorList>
            <person name="Callaghan A.V."/>
            <person name="Morris B.E."/>
            <person name="Pereira I.A."/>
            <person name="McInerney M.J."/>
            <person name="Austin R.N."/>
            <person name="Groves J.T."/>
            <person name="Kukor J.J."/>
            <person name="Suflita J.M."/>
            <person name="Young L.Y."/>
            <person name="Zylstra G.J."/>
            <person name="Wawrik B."/>
        </authorList>
    </citation>
    <scope>NUCLEOTIDE SEQUENCE [LARGE SCALE GENOMIC DNA]</scope>
    <source>
        <strain evidence="2 3">AK-01</strain>
    </source>
</reference>
<accession>B8FGN7</accession>
<dbReference type="HOGENOM" id="CLU_1406747_0_0_7"/>
<organism evidence="2 3">
    <name type="scientific">Desulfatibacillum aliphaticivorans</name>
    <dbReference type="NCBI Taxonomy" id="218208"/>
    <lineage>
        <taxon>Bacteria</taxon>
        <taxon>Pseudomonadati</taxon>
        <taxon>Thermodesulfobacteriota</taxon>
        <taxon>Desulfobacteria</taxon>
        <taxon>Desulfobacterales</taxon>
        <taxon>Desulfatibacillaceae</taxon>
        <taxon>Desulfatibacillum</taxon>
    </lineage>
</organism>